<keyword evidence="5 13" id="KW-0349">Heme</keyword>
<dbReference type="InterPro" id="IPR001128">
    <property type="entry name" value="Cyt_P450"/>
</dbReference>
<keyword evidence="7" id="KW-0256">Endoplasmic reticulum</keyword>
<keyword evidence="12" id="KW-0472">Membrane</keyword>
<keyword evidence="9 14" id="KW-0560">Oxidoreductase</keyword>
<dbReference type="GO" id="GO:0016705">
    <property type="term" value="F:oxidoreductase activity, acting on paired donors, with incorporation or reduction of molecular oxygen"/>
    <property type="evidence" value="ECO:0007669"/>
    <property type="project" value="InterPro"/>
</dbReference>
<dbReference type="InterPro" id="IPR050476">
    <property type="entry name" value="Insect_CytP450_Detox"/>
</dbReference>
<dbReference type="CDD" id="cd11056">
    <property type="entry name" value="CYP6-like"/>
    <property type="match status" value="1"/>
</dbReference>
<accession>A0A553P671</accession>
<evidence type="ECO:0000256" key="14">
    <source>
        <dbReference type="RuleBase" id="RU000461"/>
    </source>
</evidence>
<evidence type="ECO:0000256" key="6">
    <source>
        <dbReference type="ARBA" id="ARBA00022723"/>
    </source>
</evidence>
<protein>
    <recommendedName>
        <fullName evidence="17">Cytochrome P450</fullName>
    </recommendedName>
</protein>
<evidence type="ECO:0000313" key="16">
    <source>
        <dbReference type="Proteomes" id="UP000318571"/>
    </source>
</evidence>
<evidence type="ECO:0008006" key="17">
    <source>
        <dbReference type="Google" id="ProtNLM"/>
    </source>
</evidence>
<dbReference type="GO" id="GO:0005789">
    <property type="term" value="C:endoplasmic reticulum membrane"/>
    <property type="evidence" value="ECO:0007669"/>
    <property type="project" value="UniProtKB-SubCell"/>
</dbReference>
<comment type="caution">
    <text evidence="15">The sequence shown here is derived from an EMBL/GenBank/DDBJ whole genome shotgun (WGS) entry which is preliminary data.</text>
</comment>
<dbReference type="OrthoDB" id="1470350at2759"/>
<evidence type="ECO:0000256" key="2">
    <source>
        <dbReference type="ARBA" id="ARBA00004174"/>
    </source>
</evidence>
<dbReference type="PROSITE" id="PS00086">
    <property type="entry name" value="CYTOCHROME_P450"/>
    <property type="match status" value="1"/>
</dbReference>
<dbReference type="PRINTS" id="PR00385">
    <property type="entry name" value="P450"/>
</dbReference>
<evidence type="ECO:0000256" key="13">
    <source>
        <dbReference type="PIRSR" id="PIRSR602401-1"/>
    </source>
</evidence>
<reference evidence="15 16" key="1">
    <citation type="journal article" date="2018" name="Nat. Ecol. Evol.">
        <title>Genomic signatures of mitonuclear coevolution across populations of Tigriopus californicus.</title>
        <authorList>
            <person name="Barreto F.S."/>
            <person name="Watson E.T."/>
            <person name="Lima T.G."/>
            <person name="Willett C.S."/>
            <person name="Edmands S."/>
            <person name="Li W."/>
            <person name="Burton R.S."/>
        </authorList>
    </citation>
    <scope>NUCLEOTIDE SEQUENCE [LARGE SCALE GENOMIC DNA]</scope>
    <source>
        <strain evidence="15 16">San Diego</strain>
    </source>
</reference>
<comment type="subcellular location">
    <subcellularLocation>
        <location evidence="3">Endoplasmic reticulum membrane</location>
        <topology evidence="3">Peripheral membrane protein</topology>
    </subcellularLocation>
    <subcellularLocation>
        <location evidence="2">Microsome membrane</location>
        <topology evidence="2">Peripheral membrane protein</topology>
    </subcellularLocation>
</comment>
<dbReference type="Gene3D" id="1.10.630.10">
    <property type="entry name" value="Cytochrome P450"/>
    <property type="match status" value="1"/>
</dbReference>
<dbReference type="Proteomes" id="UP000318571">
    <property type="component" value="Chromosome 3"/>
</dbReference>
<name>A0A553P671_TIGCA</name>
<gene>
    <name evidence="15" type="ORF">TCAL_02546</name>
</gene>
<organism evidence="15 16">
    <name type="scientific">Tigriopus californicus</name>
    <name type="common">Marine copepod</name>
    <dbReference type="NCBI Taxonomy" id="6832"/>
    <lineage>
        <taxon>Eukaryota</taxon>
        <taxon>Metazoa</taxon>
        <taxon>Ecdysozoa</taxon>
        <taxon>Arthropoda</taxon>
        <taxon>Crustacea</taxon>
        <taxon>Multicrustacea</taxon>
        <taxon>Hexanauplia</taxon>
        <taxon>Copepoda</taxon>
        <taxon>Harpacticoida</taxon>
        <taxon>Harpacticidae</taxon>
        <taxon>Tigriopus</taxon>
    </lineage>
</organism>
<keyword evidence="11 14" id="KW-0503">Monooxygenase</keyword>
<comment type="cofactor">
    <cofactor evidence="1 13">
        <name>heme</name>
        <dbReference type="ChEBI" id="CHEBI:30413"/>
    </cofactor>
</comment>
<keyword evidence="6 13" id="KW-0479">Metal-binding</keyword>
<proteinExistence type="inferred from homology"/>
<evidence type="ECO:0000256" key="8">
    <source>
        <dbReference type="ARBA" id="ARBA00022848"/>
    </source>
</evidence>
<keyword evidence="16" id="KW-1185">Reference proteome</keyword>
<evidence type="ECO:0000256" key="4">
    <source>
        <dbReference type="ARBA" id="ARBA00010617"/>
    </source>
</evidence>
<evidence type="ECO:0000256" key="7">
    <source>
        <dbReference type="ARBA" id="ARBA00022824"/>
    </source>
</evidence>
<evidence type="ECO:0000256" key="11">
    <source>
        <dbReference type="ARBA" id="ARBA00023033"/>
    </source>
</evidence>
<evidence type="ECO:0000313" key="15">
    <source>
        <dbReference type="EMBL" id="TRY73186.1"/>
    </source>
</evidence>
<dbReference type="EMBL" id="VCGU01000007">
    <property type="protein sequence ID" value="TRY73186.1"/>
    <property type="molecule type" value="Genomic_DNA"/>
</dbReference>
<dbReference type="InterPro" id="IPR002401">
    <property type="entry name" value="Cyt_P450_E_grp-I"/>
</dbReference>
<dbReference type="InterPro" id="IPR017972">
    <property type="entry name" value="Cyt_P450_CS"/>
</dbReference>
<dbReference type="AlphaFoldDB" id="A0A553P671"/>
<dbReference type="GO" id="GO:0004497">
    <property type="term" value="F:monooxygenase activity"/>
    <property type="evidence" value="ECO:0007669"/>
    <property type="project" value="UniProtKB-KW"/>
</dbReference>
<evidence type="ECO:0000256" key="3">
    <source>
        <dbReference type="ARBA" id="ARBA00004406"/>
    </source>
</evidence>
<dbReference type="Pfam" id="PF00067">
    <property type="entry name" value="p450"/>
    <property type="match status" value="1"/>
</dbReference>
<sequence length="530" mass="60272">MWIEIVLAFIGLSISLYKYMTRKYTFFRDQGIPFLTPSFPFGSSNVKDLLLGKISVVDISNRIYWDYPNDKVVGQFQIGTPQVVINDLDLAKCILVKDFDHFMDRRKVPTDGKSQRNKVFSTMLTSLCGDQWKTMRSIVSPIFTSGKLKSMTVLVNNVGDDFVQYLSKFSESGEPFNAKDTFTNFTLDSIASCGFGFEARSLKNTDSQFRSMITKLTDVNQVLQFGQYAFMALFPSLSKMMNVELDLFNREAGNFVLDVLGQCIKERRNSKVRRNDLLDLLLDALEADRQGIKQELEKDQYDQDAAIHVSRTSSIPDDEIELFLLSNAFILFFAGFDTSSTIMSVASYFLATHEDVQEKLYDEISEAIAQNDGSDVLDYTTVQALPYLDKVVHETLRIYPLTIIERACVKDYQIPGTNFVIEKDMLVQIPSTAIMKDPKYYDNPNEFDPENFSPEAKAKRNPYAFLAFGQGPRNCVGMRFALLQVKISLIRLLANYKLERCSQTLTELIPDPKSITIQPKGDILLTILPR</sequence>
<dbReference type="PANTHER" id="PTHR24292">
    <property type="entry name" value="CYTOCHROME P450"/>
    <property type="match status" value="1"/>
</dbReference>
<dbReference type="FunFam" id="1.10.630.10:FF:000042">
    <property type="entry name" value="Cytochrome P450"/>
    <property type="match status" value="1"/>
</dbReference>
<evidence type="ECO:0000256" key="1">
    <source>
        <dbReference type="ARBA" id="ARBA00001971"/>
    </source>
</evidence>
<dbReference type="STRING" id="6832.A0A553P671"/>
<keyword evidence="10 13" id="KW-0408">Iron</keyword>
<keyword evidence="8" id="KW-0492">Microsome</keyword>
<dbReference type="GO" id="GO:0005506">
    <property type="term" value="F:iron ion binding"/>
    <property type="evidence" value="ECO:0007669"/>
    <property type="project" value="InterPro"/>
</dbReference>
<evidence type="ECO:0000256" key="12">
    <source>
        <dbReference type="ARBA" id="ARBA00023136"/>
    </source>
</evidence>
<evidence type="ECO:0000256" key="5">
    <source>
        <dbReference type="ARBA" id="ARBA00022617"/>
    </source>
</evidence>
<comment type="similarity">
    <text evidence="4 14">Belongs to the cytochrome P450 family.</text>
</comment>
<dbReference type="SUPFAM" id="SSF48264">
    <property type="entry name" value="Cytochrome P450"/>
    <property type="match status" value="1"/>
</dbReference>
<dbReference type="GO" id="GO:0020037">
    <property type="term" value="F:heme binding"/>
    <property type="evidence" value="ECO:0007669"/>
    <property type="project" value="InterPro"/>
</dbReference>
<dbReference type="PRINTS" id="PR00463">
    <property type="entry name" value="EP450I"/>
</dbReference>
<evidence type="ECO:0000256" key="10">
    <source>
        <dbReference type="ARBA" id="ARBA00023004"/>
    </source>
</evidence>
<feature type="binding site" description="axial binding residue" evidence="13">
    <location>
        <position position="475"/>
    </location>
    <ligand>
        <name>heme</name>
        <dbReference type="ChEBI" id="CHEBI:30413"/>
    </ligand>
    <ligandPart>
        <name>Fe</name>
        <dbReference type="ChEBI" id="CHEBI:18248"/>
    </ligandPart>
</feature>
<dbReference type="PANTHER" id="PTHR24292:SF102">
    <property type="entry name" value="CYTOCHROME P450 FAMILY-RELATED"/>
    <property type="match status" value="1"/>
</dbReference>
<dbReference type="InterPro" id="IPR036396">
    <property type="entry name" value="Cyt_P450_sf"/>
</dbReference>
<evidence type="ECO:0000256" key="9">
    <source>
        <dbReference type="ARBA" id="ARBA00023002"/>
    </source>
</evidence>